<reference evidence="1 2" key="1">
    <citation type="submission" date="2018-11" db="EMBL/GenBank/DDBJ databases">
        <authorList>
            <consortium name="Pathogen Informatics"/>
        </authorList>
    </citation>
    <scope>NUCLEOTIDE SEQUENCE [LARGE SCALE GENOMIC DNA]</scope>
    <source>
        <strain evidence="1 2">Zambia</strain>
    </source>
</reference>
<dbReference type="EMBL" id="UZAI01016771">
    <property type="protein sequence ID" value="VDP15503.1"/>
    <property type="molecule type" value="Genomic_DNA"/>
</dbReference>
<dbReference type="Proteomes" id="UP000277204">
    <property type="component" value="Unassembled WGS sequence"/>
</dbReference>
<organism evidence="1 2">
    <name type="scientific">Schistosoma margrebowiei</name>
    <dbReference type="NCBI Taxonomy" id="48269"/>
    <lineage>
        <taxon>Eukaryota</taxon>
        <taxon>Metazoa</taxon>
        <taxon>Spiralia</taxon>
        <taxon>Lophotrochozoa</taxon>
        <taxon>Platyhelminthes</taxon>
        <taxon>Trematoda</taxon>
        <taxon>Digenea</taxon>
        <taxon>Strigeidida</taxon>
        <taxon>Schistosomatoidea</taxon>
        <taxon>Schistosomatidae</taxon>
        <taxon>Schistosoma</taxon>
    </lineage>
</organism>
<proteinExistence type="predicted"/>
<name>A0A3P8F128_9TREM</name>
<keyword evidence="2" id="KW-1185">Reference proteome</keyword>
<sequence>MIASRPPANAPNGSIPVGVSPLSSSIVSLVNTRAILPIARILFLITSLRAVICAFSPTNGNDHVNTSMKFGSQYGCGEQLN</sequence>
<accession>A0A3P8F128</accession>
<evidence type="ECO:0000313" key="2">
    <source>
        <dbReference type="Proteomes" id="UP000277204"/>
    </source>
</evidence>
<protein>
    <submittedName>
        <fullName evidence="1">Uncharacterized protein</fullName>
    </submittedName>
</protein>
<gene>
    <name evidence="1" type="ORF">SMRZ_LOCUS14306</name>
</gene>
<dbReference type="AlphaFoldDB" id="A0A3P8F128"/>
<evidence type="ECO:0000313" key="1">
    <source>
        <dbReference type="EMBL" id="VDP15503.1"/>
    </source>
</evidence>